<dbReference type="EMBL" id="EAAA01001852">
    <property type="status" value="NOT_ANNOTATED_CDS"/>
    <property type="molecule type" value="Genomic_DNA"/>
</dbReference>
<dbReference type="GeneTree" id="ENSGT00390000004874"/>
<sequence>MNGNIAELADFLNPHTLHRIRSQTQQILDVRSKYAPNKSIWLGETASAYDGGVKGVSNSFADGFTWLDKLGTVAQMGVDVVMRQSLFEGSYALIDKHFDPLPQLVGNKVLKVTLIEINKKNDNEGKKVRIYAHCTKDGRYSKGAVVLYFINLKNTTIYLSINSLKNRGAVIDMYLLTPGEKGNITSK</sequence>
<dbReference type="Pfam" id="PF03662">
    <property type="entry name" value="Glyco_hydro_79n"/>
    <property type="match status" value="1"/>
</dbReference>
<reference evidence="2" key="2">
    <citation type="journal article" date="2008" name="Genome Biol.">
        <title>Improved genome assembly and evidence-based global gene model set for the chordate Ciona intestinalis: new insight into intron and operon populations.</title>
        <authorList>
            <person name="Satou Y."/>
            <person name="Mineta K."/>
            <person name="Ogasawara M."/>
            <person name="Sasakura Y."/>
            <person name="Shoguchi E."/>
            <person name="Ueno K."/>
            <person name="Yamada L."/>
            <person name="Matsumoto J."/>
            <person name="Wasserscheid J."/>
            <person name="Dewar K."/>
            <person name="Wiley G.B."/>
            <person name="Macmil S.L."/>
            <person name="Roe B.A."/>
            <person name="Zeller R.W."/>
            <person name="Hastings K.E."/>
            <person name="Lemaire P."/>
            <person name="Lindquist E."/>
            <person name="Endo T."/>
            <person name="Hotta K."/>
            <person name="Inaba K."/>
        </authorList>
    </citation>
    <scope>NUCLEOTIDE SEQUENCE [LARGE SCALE GENOMIC DNA]</scope>
    <source>
        <strain evidence="2">wild type</strain>
    </source>
</reference>
<dbReference type="PANTHER" id="PTHR46145:SF4">
    <property type="entry name" value="HEPARANASE"/>
    <property type="match status" value="1"/>
</dbReference>
<dbReference type="InterPro" id="IPR017853">
    <property type="entry name" value="GH"/>
</dbReference>
<evidence type="ECO:0000256" key="1">
    <source>
        <dbReference type="ARBA" id="ARBA00009800"/>
    </source>
</evidence>
<dbReference type="GO" id="GO:0016020">
    <property type="term" value="C:membrane"/>
    <property type="evidence" value="ECO:0007669"/>
    <property type="project" value="InterPro"/>
</dbReference>
<dbReference type="OMA" id="MNGNIAE"/>
<reference evidence="2" key="4">
    <citation type="submission" date="2025-09" db="UniProtKB">
        <authorList>
            <consortium name="Ensembl"/>
        </authorList>
    </citation>
    <scope>IDENTIFICATION</scope>
</reference>
<dbReference type="STRING" id="7719.ENSCINP00000035618"/>
<accession>H2Y134</accession>
<dbReference type="GO" id="GO:0016798">
    <property type="term" value="F:hydrolase activity, acting on glycosyl bonds"/>
    <property type="evidence" value="ECO:0007669"/>
    <property type="project" value="InterPro"/>
</dbReference>
<dbReference type="SUPFAM" id="SSF51445">
    <property type="entry name" value="(Trans)glycosidases"/>
    <property type="match status" value="1"/>
</dbReference>
<dbReference type="Ensembl" id="ENSCINT00000035197.1">
    <property type="protein sequence ID" value="ENSCINP00000035618.1"/>
    <property type="gene ID" value="ENSCING00000020193.1"/>
</dbReference>
<comment type="similarity">
    <text evidence="1">Belongs to the glycosyl hydrolase 79 family.</text>
</comment>
<dbReference type="InterPro" id="IPR005199">
    <property type="entry name" value="Glyco_hydro_79"/>
</dbReference>
<protein>
    <submittedName>
        <fullName evidence="2">Uncharacterized protein</fullName>
    </submittedName>
</protein>
<dbReference type="Proteomes" id="UP000008144">
    <property type="component" value="Chromosome 4"/>
</dbReference>
<reference evidence="3" key="1">
    <citation type="journal article" date="2002" name="Science">
        <title>The draft genome of Ciona intestinalis: insights into chordate and vertebrate origins.</title>
        <authorList>
            <person name="Dehal P."/>
            <person name="Satou Y."/>
            <person name="Campbell R.K."/>
            <person name="Chapman J."/>
            <person name="Degnan B."/>
            <person name="De Tomaso A."/>
            <person name="Davidson B."/>
            <person name="Di Gregorio A."/>
            <person name="Gelpke M."/>
            <person name="Goodstein D.M."/>
            <person name="Harafuji N."/>
            <person name="Hastings K.E."/>
            <person name="Ho I."/>
            <person name="Hotta K."/>
            <person name="Huang W."/>
            <person name="Kawashima T."/>
            <person name="Lemaire P."/>
            <person name="Martinez D."/>
            <person name="Meinertzhagen I.A."/>
            <person name="Necula S."/>
            <person name="Nonaka M."/>
            <person name="Putnam N."/>
            <person name="Rash S."/>
            <person name="Saiga H."/>
            <person name="Satake M."/>
            <person name="Terry A."/>
            <person name="Yamada L."/>
            <person name="Wang H.G."/>
            <person name="Awazu S."/>
            <person name="Azumi K."/>
            <person name="Boore J."/>
            <person name="Branno M."/>
            <person name="Chin-Bow S."/>
            <person name="DeSantis R."/>
            <person name="Doyle S."/>
            <person name="Francino P."/>
            <person name="Keys D.N."/>
            <person name="Haga S."/>
            <person name="Hayashi H."/>
            <person name="Hino K."/>
            <person name="Imai K.S."/>
            <person name="Inaba K."/>
            <person name="Kano S."/>
            <person name="Kobayashi K."/>
            <person name="Kobayashi M."/>
            <person name="Lee B.I."/>
            <person name="Makabe K.W."/>
            <person name="Manohar C."/>
            <person name="Matassi G."/>
            <person name="Medina M."/>
            <person name="Mochizuki Y."/>
            <person name="Mount S."/>
            <person name="Morishita T."/>
            <person name="Miura S."/>
            <person name="Nakayama A."/>
            <person name="Nishizaka S."/>
            <person name="Nomoto H."/>
            <person name="Ohta F."/>
            <person name="Oishi K."/>
            <person name="Rigoutsos I."/>
            <person name="Sano M."/>
            <person name="Sasaki A."/>
            <person name="Sasakura Y."/>
            <person name="Shoguchi E."/>
            <person name="Shin-i T."/>
            <person name="Spagnuolo A."/>
            <person name="Stainier D."/>
            <person name="Suzuki M.M."/>
            <person name="Tassy O."/>
            <person name="Takatori N."/>
            <person name="Tokuoka M."/>
            <person name="Yagi K."/>
            <person name="Yoshizaki F."/>
            <person name="Wada S."/>
            <person name="Zhang C."/>
            <person name="Hyatt P.D."/>
            <person name="Larimer F."/>
            <person name="Detter C."/>
            <person name="Doggett N."/>
            <person name="Glavina T."/>
            <person name="Hawkins T."/>
            <person name="Richardson P."/>
            <person name="Lucas S."/>
            <person name="Kohara Y."/>
            <person name="Levine M."/>
            <person name="Satoh N."/>
            <person name="Rokhsar D.S."/>
        </authorList>
    </citation>
    <scope>NUCLEOTIDE SEQUENCE [LARGE SCALE GENOMIC DNA]</scope>
</reference>
<proteinExistence type="inferred from homology"/>
<keyword evidence="3" id="KW-1185">Reference proteome</keyword>
<evidence type="ECO:0000313" key="2">
    <source>
        <dbReference type="Ensembl" id="ENSCINP00000035618.1"/>
    </source>
</evidence>
<organism evidence="2 3">
    <name type="scientific">Ciona intestinalis</name>
    <name type="common">Transparent sea squirt</name>
    <name type="synonym">Ascidia intestinalis</name>
    <dbReference type="NCBI Taxonomy" id="7719"/>
    <lineage>
        <taxon>Eukaryota</taxon>
        <taxon>Metazoa</taxon>
        <taxon>Chordata</taxon>
        <taxon>Tunicata</taxon>
        <taxon>Ascidiacea</taxon>
        <taxon>Phlebobranchia</taxon>
        <taxon>Cionidae</taxon>
        <taxon>Ciona</taxon>
    </lineage>
</organism>
<dbReference type="HOGENOM" id="CLU_021823_2_0_1"/>
<name>H2Y134_CIOIN</name>
<dbReference type="AlphaFoldDB" id="H2Y134"/>
<dbReference type="InParanoid" id="H2Y134"/>
<evidence type="ECO:0000313" key="3">
    <source>
        <dbReference type="Proteomes" id="UP000008144"/>
    </source>
</evidence>
<dbReference type="Gene3D" id="3.20.20.80">
    <property type="entry name" value="Glycosidases"/>
    <property type="match status" value="1"/>
</dbReference>
<dbReference type="PANTHER" id="PTHR46145">
    <property type="entry name" value="HEPARANASE"/>
    <property type="match status" value="1"/>
</dbReference>
<reference evidence="2" key="3">
    <citation type="submission" date="2025-08" db="UniProtKB">
        <authorList>
            <consortium name="Ensembl"/>
        </authorList>
    </citation>
    <scope>IDENTIFICATION</scope>
</reference>